<evidence type="ECO:0000313" key="3">
    <source>
        <dbReference type="EMBL" id="MDS1270614.1"/>
    </source>
</evidence>
<evidence type="ECO:0000259" key="2">
    <source>
        <dbReference type="Pfam" id="PF05076"/>
    </source>
</evidence>
<accession>A0ABU2H5M4</accession>
<sequence length="359" mass="39861">MGPTRILLDETSPYRSRRVIVECDARITAAYLLDPRGEVCAPVWLANHTAAEESPPADPEHTFGHVPAMPARHTRHPQGRPQFDPAQLRVVWFEEGDGLALLDGDGLLAVIPGWAGIRDGLPGYAREAVGRGPGAWALADVIEQLWPRVVHAEAYWQWRAAEGAWKTVQRTVFNHLTRTVGAGGHYWDVSDGHPPLLRVSERPATPDRPYNVISTVGMSGQRMPTLDRYMADVSDYARIELAMATTREAHIAARVFRWLGAFPWRAVTWFGPGHSVKWFQGSDGSTLDEHYAAVLLVAEPNALAGPPAPDVSGLRFHGDPVRWLWVVPITQPERQFAREHDTATLIDKLAAEGRSWILE</sequence>
<organism evidence="3 4">
    <name type="scientific">Lipingzhangella rawalii</name>
    <dbReference type="NCBI Taxonomy" id="2055835"/>
    <lineage>
        <taxon>Bacteria</taxon>
        <taxon>Bacillati</taxon>
        <taxon>Actinomycetota</taxon>
        <taxon>Actinomycetes</taxon>
        <taxon>Streptosporangiales</taxon>
        <taxon>Nocardiopsidaceae</taxon>
        <taxon>Lipingzhangella</taxon>
    </lineage>
</organism>
<feature type="domain" description="Suppressor of fused-like" evidence="2">
    <location>
        <begin position="203"/>
        <end position="358"/>
    </location>
</feature>
<comment type="caution">
    <text evidence="3">The sequence shown here is derived from an EMBL/GenBank/DDBJ whole genome shotgun (WGS) entry which is preliminary data.</text>
</comment>
<proteinExistence type="predicted"/>
<evidence type="ECO:0000256" key="1">
    <source>
        <dbReference type="SAM" id="MobiDB-lite"/>
    </source>
</evidence>
<keyword evidence="4" id="KW-1185">Reference proteome</keyword>
<dbReference type="Pfam" id="PF05076">
    <property type="entry name" value="SUFU"/>
    <property type="match status" value="1"/>
</dbReference>
<reference evidence="4" key="1">
    <citation type="submission" date="2023-07" db="EMBL/GenBank/DDBJ databases">
        <title>Novel species in the genus Lipingzhangella isolated from Sambhar Salt Lake.</title>
        <authorList>
            <person name="Jiya N."/>
            <person name="Kajale S."/>
            <person name="Sharma A."/>
        </authorList>
    </citation>
    <scope>NUCLEOTIDE SEQUENCE [LARGE SCALE GENOMIC DNA]</scope>
    <source>
        <strain evidence="4">LS1_29</strain>
    </source>
</reference>
<feature type="region of interest" description="Disordered" evidence="1">
    <location>
        <begin position="51"/>
        <end position="82"/>
    </location>
</feature>
<gene>
    <name evidence="3" type="ORF">RIF23_09920</name>
</gene>
<name>A0ABU2H5M4_9ACTN</name>
<dbReference type="EMBL" id="JAVLVT010000004">
    <property type="protein sequence ID" value="MDS1270614.1"/>
    <property type="molecule type" value="Genomic_DNA"/>
</dbReference>
<protein>
    <submittedName>
        <fullName evidence="3">Suppressor of fused domain protein</fullName>
    </submittedName>
</protein>
<dbReference type="Proteomes" id="UP001250214">
    <property type="component" value="Unassembled WGS sequence"/>
</dbReference>
<dbReference type="RefSeq" id="WP_310912170.1">
    <property type="nucleotide sequence ID" value="NZ_JAVLVT010000004.1"/>
</dbReference>
<evidence type="ECO:0000313" key="4">
    <source>
        <dbReference type="Proteomes" id="UP001250214"/>
    </source>
</evidence>
<dbReference type="InterPro" id="IPR020941">
    <property type="entry name" value="SUFU-like_domain"/>
</dbReference>